<dbReference type="GO" id="GO:0043328">
    <property type="term" value="P:protein transport to vacuole involved in ubiquitin-dependent protein catabolic process via the multivesicular body sorting pathway"/>
    <property type="evidence" value="ECO:0007669"/>
    <property type="project" value="TreeGrafter"/>
</dbReference>
<feature type="domain" description="EF-hand" evidence="15">
    <location>
        <begin position="361"/>
        <end position="396"/>
    </location>
</feature>
<dbReference type="CDD" id="cd16978">
    <property type="entry name" value="VHS_HSE1"/>
    <property type="match status" value="1"/>
</dbReference>
<dbReference type="CDD" id="cd21386">
    <property type="entry name" value="GAT_Hse1"/>
    <property type="match status" value="1"/>
</dbReference>
<proteinExistence type="inferred from homology"/>
<dbReference type="GO" id="GO:0035091">
    <property type="term" value="F:phosphatidylinositol binding"/>
    <property type="evidence" value="ECO:0007669"/>
    <property type="project" value="InterPro"/>
</dbReference>
<comment type="function">
    <text evidence="1">Component of the ESCRT-0 complex which is the sorting receptor for ubiquitinated cargo proteins at the multivesicular body (MVB).</text>
</comment>
<accession>A0A8H5FCZ8</accession>
<feature type="region of interest" description="Disordered" evidence="12">
    <location>
        <begin position="495"/>
        <end position="833"/>
    </location>
</feature>
<organism evidence="16 17">
    <name type="scientific">Ephemerocybe angulata</name>
    <dbReference type="NCBI Taxonomy" id="980116"/>
    <lineage>
        <taxon>Eukaryota</taxon>
        <taxon>Fungi</taxon>
        <taxon>Dikarya</taxon>
        <taxon>Basidiomycota</taxon>
        <taxon>Agaricomycotina</taxon>
        <taxon>Agaricomycetes</taxon>
        <taxon>Agaricomycetidae</taxon>
        <taxon>Agaricales</taxon>
        <taxon>Agaricineae</taxon>
        <taxon>Psathyrellaceae</taxon>
        <taxon>Ephemerocybe</taxon>
    </lineage>
</organism>
<dbReference type="FunFam" id="2.30.30.40:FF:000072">
    <property type="entry name" value="Unconventional Myosin IB"/>
    <property type="match status" value="1"/>
</dbReference>
<feature type="compositionally biased region" description="Low complexity" evidence="12">
    <location>
        <begin position="445"/>
        <end position="476"/>
    </location>
</feature>
<feature type="compositionally biased region" description="Low complexity" evidence="12">
    <location>
        <begin position="936"/>
        <end position="965"/>
    </location>
</feature>
<evidence type="ECO:0000256" key="3">
    <source>
        <dbReference type="ARBA" id="ARBA00009666"/>
    </source>
</evidence>
<dbReference type="InterPro" id="IPR036028">
    <property type="entry name" value="SH3-like_dom_sf"/>
</dbReference>
<feature type="compositionally biased region" description="Low complexity" evidence="12">
    <location>
        <begin position="190"/>
        <end position="206"/>
    </location>
</feature>
<keyword evidence="17" id="KW-1185">Reference proteome</keyword>
<feature type="region of interest" description="Disordered" evidence="12">
    <location>
        <begin position="867"/>
        <end position="985"/>
    </location>
</feature>
<dbReference type="InterPro" id="IPR002014">
    <property type="entry name" value="VHS_dom"/>
</dbReference>
<dbReference type="Pfam" id="PF00790">
    <property type="entry name" value="VHS"/>
    <property type="match status" value="1"/>
</dbReference>
<evidence type="ECO:0000256" key="7">
    <source>
        <dbReference type="ARBA" id="ARBA00022448"/>
    </source>
</evidence>
<dbReference type="InterPro" id="IPR002048">
    <property type="entry name" value="EF_hand_dom"/>
</dbReference>
<keyword evidence="6 11" id="KW-0728">SH3 domain</keyword>
<dbReference type="PANTHER" id="PTHR45929:SF3">
    <property type="entry name" value="JAK PATHWAY SIGNAL TRANSDUCTION ADAPTOR MOLECULE"/>
    <property type="match status" value="1"/>
</dbReference>
<keyword evidence="9" id="KW-0653">Protein transport</keyword>
<comment type="caution">
    <text evidence="16">The sequence shown here is derived from an EMBL/GenBank/DDBJ whole genome shotgun (WGS) entry which is preliminary data.</text>
</comment>
<dbReference type="PROSITE" id="PS50222">
    <property type="entry name" value="EF_HAND_2"/>
    <property type="match status" value="1"/>
</dbReference>
<dbReference type="InterPro" id="IPR001452">
    <property type="entry name" value="SH3_domain"/>
</dbReference>
<keyword evidence="10" id="KW-0472">Membrane</keyword>
<evidence type="ECO:0000256" key="6">
    <source>
        <dbReference type="ARBA" id="ARBA00022443"/>
    </source>
</evidence>
<name>A0A8H5FCZ8_9AGAR</name>
<evidence type="ECO:0000256" key="5">
    <source>
        <dbReference type="ARBA" id="ARBA00018978"/>
    </source>
</evidence>
<feature type="compositionally biased region" description="Low complexity" evidence="12">
    <location>
        <begin position="495"/>
        <end position="518"/>
    </location>
</feature>
<feature type="compositionally biased region" description="Polar residues" evidence="12">
    <location>
        <begin position="922"/>
        <end position="935"/>
    </location>
</feature>
<dbReference type="GO" id="GO:0010008">
    <property type="term" value="C:endosome membrane"/>
    <property type="evidence" value="ECO:0007669"/>
    <property type="project" value="UniProtKB-SubCell"/>
</dbReference>
<feature type="compositionally biased region" description="Low complexity" evidence="12">
    <location>
        <begin position="263"/>
        <end position="277"/>
    </location>
</feature>
<dbReference type="EMBL" id="JAACJK010000111">
    <property type="protein sequence ID" value="KAF5332246.1"/>
    <property type="molecule type" value="Genomic_DNA"/>
</dbReference>
<evidence type="ECO:0000256" key="9">
    <source>
        <dbReference type="ARBA" id="ARBA00022927"/>
    </source>
</evidence>
<dbReference type="InterPro" id="IPR003903">
    <property type="entry name" value="UIM_dom"/>
</dbReference>
<evidence type="ECO:0000256" key="2">
    <source>
        <dbReference type="ARBA" id="ARBA00004125"/>
    </source>
</evidence>
<dbReference type="GO" id="GO:0005509">
    <property type="term" value="F:calcium ion binding"/>
    <property type="evidence" value="ECO:0007669"/>
    <property type="project" value="InterPro"/>
</dbReference>
<keyword evidence="7" id="KW-0813">Transport</keyword>
<evidence type="ECO:0000256" key="11">
    <source>
        <dbReference type="PROSITE-ProRule" id="PRU00192"/>
    </source>
</evidence>
<dbReference type="SUPFAM" id="SSF48464">
    <property type="entry name" value="ENTH/VHS domain"/>
    <property type="match status" value="1"/>
</dbReference>
<feature type="region of interest" description="Disordered" evidence="12">
    <location>
        <begin position="443"/>
        <end position="482"/>
    </location>
</feature>
<dbReference type="CDD" id="cd11805">
    <property type="entry name" value="SH3_GRB2_like_C"/>
    <property type="match status" value="1"/>
</dbReference>
<evidence type="ECO:0000259" key="15">
    <source>
        <dbReference type="PROSITE" id="PS50222"/>
    </source>
</evidence>
<feature type="domain" description="VHS" evidence="14">
    <location>
        <begin position="17"/>
        <end position="147"/>
    </location>
</feature>
<evidence type="ECO:0000313" key="16">
    <source>
        <dbReference type="EMBL" id="KAF5332246.1"/>
    </source>
</evidence>
<dbReference type="PRINTS" id="PR00499">
    <property type="entry name" value="P67PHOX"/>
</dbReference>
<dbReference type="Pfam" id="PF00018">
    <property type="entry name" value="SH3_1"/>
    <property type="match status" value="1"/>
</dbReference>
<protein>
    <recommendedName>
        <fullName evidence="4">Class E vacuolar protein-sorting machinery protein HSE1</fullName>
    </recommendedName>
    <alternativeName>
        <fullName evidence="5">Class E vacuolar protein-sorting machinery protein hse1</fullName>
    </alternativeName>
</protein>
<feature type="compositionally biased region" description="Low complexity" evidence="12">
    <location>
        <begin position="659"/>
        <end position="686"/>
    </location>
</feature>
<dbReference type="SUPFAM" id="SSF50044">
    <property type="entry name" value="SH3-domain"/>
    <property type="match status" value="1"/>
</dbReference>
<dbReference type="Gene3D" id="1.25.40.90">
    <property type="match status" value="1"/>
</dbReference>
<dbReference type="InterPro" id="IPR004152">
    <property type="entry name" value="GAT_dom"/>
</dbReference>
<feature type="domain" description="SH3" evidence="13">
    <location>
        <begin position="281"/>
        <end position="340"/>
    </location>
</feature>
<evidence type="ECO:0000256" key="4">
    <source>
        <dbReference type="ARBA" id="ARBA00017923"/>
    </source>
</evidence>
<dbReference type="InterPro" id="IPR008942">
    <property type="entry name" value="ENTH_VHS"/>
</dbReference>
<dbReference type="Pfam" id="PF03127">
    <property type="entry name" value="GAT"/>
    <property type="match status" value="1"/>
</dbReference>
<comment type="subcellular location">
    <subcellularLocation>
        <location evidence="2">Endosome membrane</location>
        <topology evidence="2">Peripheral membrane protein</topology>
        <orientation evidence="2">Cytoplasmic side</orientation>
    </subcellularLocation>
</comment>
<gene>
    <name evidence="16" type="ORF">D9611_008089</name>
</gene>
<sequence>MFGGGEANPYDEIVAKATDENLTSENWEIILTLCDKVADEGQKGANSAVGALIKRLAHRNPNVQLYALSLAEALTKNLGIELHRELASKAFTQALEKIITDRTTHDKVKKRALQLVAECAAEFENDTSLGIMEDLYNTLKGKGFKFESSQEPLPPSVDDDIRRKEEEELQRVLEMSMQDRGGRGGWSDYSLAGAGSSQAAAGSSSAPKPLPSTSGYTAPKYNAGYVPARTPSPATQQRYRQPDPEPQPQPHAYSATPEPAAQATLPSTTAPRSPTTTANLNIVTRVRALHTFEASEQGELAFEKGDIIKVVDRGYKDWWRGQLKGRTGIFPVNYVEPMPEPTVSELAKEAEQEASVFSQAGNVERLLQMLKTMDPDKDNLADNEEIQELYRSCMSLRPKIVKLIDKYSQKRADLVTMNESFVRARTIFDRMMEESLARHTGVYEQPPYRGPQYPQQQPQGRPNARPPAQAGPAPQGYGWNPNVYEQPGYNAYPAPAGAYPVPQPQAQSQAPPQPYGQQHAQRPPVQSTPAPAAATPAPAPQPQAYGYNAPYSQQGPNPYGVPPQPQPQQPQQAQPQVQPAAPVQEPLLPSPYASHPVPVQQPTLTQSPAPIGGTQPLNLRPGQVAAQQHPQQQQQSQFGVLPQPTTRDSQPLPSPYGGPQPQVQPQQQQQPPQQQTSYGGPQQQPQLHQTASTNTIPQVQAQQPQLSQTPSASTIPQVQPQQPVQQIQHVQPLQQVQPQPQAQILTQPIQEQAQAQVQAQAQSPVRQAEPQMQQPQQHQAHVEPQAQAQTQEQPQAAAQQAQPAQQQPAQAQAKVESAAAVDNGPPYVFDPARTYTDPNVQAWAQYYGQGGTDPAGAVYFVSVPGVTGAPAPAPAAASSVSASAEPAASAGAGVQQAQAQQVEPQQQRQPTLATQVAGPNATRYQLTDSGFASSPQQQQTQRQMSGDAVPQQGAAQAAAPVVAAALGDSPSTTPSWVLPKKNVPR</sequence>
<comment type="similarity">
    <text evidence="3">Belongs to the STAM family.</text>
</comment>
<feature type="compositionally biased region" description="Low complexity" evidence="12">
    <location>
        <begin position="569"/>
        <end position="584"/>
    </location>
</feature>
<dbReference type="AlphaFoldDB" id="A0A8H5FCZ8"/>
<evidence type="ECO:0000259" key="13">
    <source>
        <dbReference type="PROSITE" id="PS50002"/>
    </source>
</evidence>
<dbReference type="SUPFAM" id="SSF89009">
    <property type="entry name" value="GAT-like domain"/>
    <property type="match status" value="1"/>
</dbReference>
<feature type="compositionally biased region" description="Low complexity" evidence="12">
    <location>
        <begin position="867"/>
        <end position="909"/>
    </location>
</feature>
<dbReference type="Gene3D" id="2.30.30.40">
    <property type="entry name" value="SH3 Domains"/>
    <property type="match status" value="1"/>
</dbReference>
<dbReference type="SMART" id="SM00326">
    <property type="entry name" value="SH3"/>
    <property type="match status" value="1"/>
</dbReference>
<feature type="region of interest" description="Disordered" evidence="12">
    <location>
        <begin position="175"/>
        <end position="277"/>
    </location>
</feature>
<dbReference type="PANTHER" id="PTHR45929">
    <property type="entry name" value="JAK PATHWAY SIGNAL TRANSDUCTION ADAPTOR MOLECULE"/>
    <property type="match status" value="1"/>
</dbReference>
<dbReference type="OrthoDB" id="10255964at2759"/>
<evidence type="ECO:0000313" key="17">
    <source>
        <dbReference type="Proteomes" id="UP000541558"/>
    </source>
</evidence>
<reference evidence="16 17" key="1">
    <citation type="journal article" date="2020" name="ISME J.">
        <title>Uncovering the hidden diversity of litter-decomposition mechanisms in mushroom-forming fungi.</title>
        <authorList>
            <person name="Floudas D."/>
            <person name="Bentzer J."/>
            <person name="Ahren D."/>
            <person name="Johansson T."/>
            <person name="Persson P."/>
            <person name="Tunlid A."/>
        </authorList>
    </citation>
    <scope>NUCLEOTIDE SEQUENCE [LARGE SCALE GENOMIC DNA]</scope>
    <source>
        <strain evidence="16 17">CBS 175.51</strain>
    </source>
</reference>
<keyword evidence="8" id="KW-0967">Endosome</keyword>
<dbReference type="PROSITE" id="PS50002">
    <property type="entry name" value="SH3"/>
    <property type="match status" value="1"/>
</dbReference>
<feature type="compositionally biased region" description="Low complexity" evidence="12">
    <location>
        <begin position="621"/>
        <end position="644"/>
    </location>
</feature>
<feature type="compositionally biased region" description="Pro residues" evidence="12">
    <location>
        <begin position="559"/>
        <end position="568"/>
    </location>
</feature>
<evidence type="ECO:0000256" key="10">
    <source>
        <dbReference type="ARBA" id="ARBA00023136"/>
    </source>
</evidence>
<dbReference type="SMART" id="SM00288">
    <property type="entry name" value="VHS"/>
    <property type="match status" value="1"/>
</dbReference>
<dbReference type="PRINTS" id="PR00452">
    <property type="entry name" value="SH3DOMAIN"/>
</dbReference>
<dbReference type="PROSITE" id="PS50179">
    <property type="entry name" value="VHS"/>
    <property type="match status" value="1"/>
</dbReference>
<evidence type="ECO:0000256" key="1">
    <source>
        <dbReference type="ARBA" id="ARBA00002654"/>
    </source>
</evidence>
<evidence type="ECO:0000259" key="14">
    <source>
        <dbReference type="PROSITE" id="PS50179"/>
    </source>
</evidence>
<dbReference type="GO" id="GO:0033565">
    <property type="term" value="C:ESCRT-0 complex"/>
    <property type="evidence" value="ECO:0007669"/>
    <property type="project" value="TreeGrafter"/>
</dbReference>
<dbReference type="PROSITE" id="PS50330">
    <property type="entry name" value="UIM"/>
    <property type="match status" value="1"/>
</dbReference>
<evidence type="ECO:0000256" key="8">
    <source>
        <dbReference type="ARBA" id="ARBA00022753"/>
    </source>
</evidence>
<dbReference type="Gene3D" id="1.20.5.1940">
    <property type="match status" value="1"/>
</dbReference>
<dbReference type="InterPro" id="IPR050670">
    <property type="entry name" value="STAM"/>
</dbReference>
<dbReference type="GO" id="GO:0043130">
    <property type="term" value="F:ubiquitin binding"/>
    <property type="evidence" value="ECO:0007669"/>
    <property type="project" value="InterPro"/>
</dbReference>
<dbReference type="Proteomes" id="UP000541558">
    <property type="component" value="Unassembled WGS sequence"/>
</dbReference>
<evidence type="ECO:0000256" key="12">
    <source>
        <dbReference type="SAM" id="MobiDB-lite"/>
    </source>
</evidence>
<feature type="compositionally biased region" description="Low complexity" evidence="12">
    <location>
        <begin position="695"/>
        <end position="821"/>
    </location>
</feature>